<comment type="caution">
    <text evidence="2">The sequence shown here is derived from an EMBL/GenBank/DDBJ whole genome shotgun (WGS) entry which is preliminary data.</text>
</comment>
<dbReference type="EMBL" id="JARJLG010000057">
    <property type="protein sequence ID" value="KAJ7757752.1"/>
    <property type="molecule type" value="Genomic_DNA"/>
</dbReference>
<dbReference type="AlphaFoldDB" id="A0AAD7J6F9"/>
<organism evidence="2 3">
    <name type="scientific">Mycena maculata</name>
    <dbReference type="NCBI Taxonomy" id="230809"/>
    <lineage>
        <taxon>Eukaryota</taxon>
        <taxon>Fungi</taxon>
        <taxon>Dikarya</taxon>
        <taxon>Basidiomycota</taxon>
        <taxon>Agaricomycotina</taxon>
        <taxon>Agaricomycetes</taxon>
        <taxon>Agaricomycetidae</taxon>
        <taxon>Agaricales</taxon>
        <taxon>Marasmiineae</taxon>
        <taxon>Mycenaceae</taxon>
        <taxon>Mycena</taxon>
    </lineage>
</organism>
<proteinExistence type="predicted"/>
<evidence type="ECO:0000256" key="1">
    <source>
        <dbReference type="SAM" id="Phobius"/>
    </source>
</evidence>
<evidence type="ECO:0000313" key="3">
    <source>
        <dbReference type="Proteomes" id="UP001215280"/>
    </source>
</evidence>
<keyword evidence="1" id="KW-0472">Membrane</keyword>
<protein>
    <submittedName>
        <fullName evidence="2">Uncharacterized protein</fullName>
    </submittedName>
</protein>
<name>A0AAD7J6F9_9AGAR</name>
<accession>A0AAD7J6F9</accession>
<evidence type="ECO:0000313" key="2">
    <source>
        <dbReference type="EMBL" id="KAJ7757752.1"/>
    </source>
</evidence>
<keyword evidence="1" id="KW-0812">Transmembrane</keyword>
<feature type="transmembrane region" description="Helical" evidence="1">
    <location>
        <begin position="20"/>
        <end position="45"/>
    </location>
</feature>
<reference evidence="2" key="1">
    <citation type="submission" date="2023-03" db="EMBL/GenBank/DDBJ databases">
        <title>Massive genome expansion in bonnet fungi (Mycena s.s.) driven by repeated elements and novel gene families across ecological guilds.</title>
        <authorList>
            <consortium name="Lawrence Berkeley National Laboratory"/>
            <person name="Harder C.B."/>
            <person name="Miyauchi S."/>
            <person name="Viragh M."/>
            <person name="Kuo A."/>
            <person name="Thoen E."/>
            <person name="Andreopoulos B."/>
            <person name="Lu D."/>
            <person name="Skrede I."/>
            <person name="Drula E."/>
            <person name="Henrissat B."/>
            <person name="Morin E."/>
            <person name="Kohler A."/>
            <person name="Barry K."/>
            <person name="LaButti K."/>
            <person name="Morin E."/>
            <person name="Salamov A."/>
            <person name="Lipzen A."/>
            <person name="Mereny Z."/>
            <person name="Hegedus B."/>
            <person name="Baldrian P."/>
            <person name="Stursova M."/>
            <person name="Weitz H."/>
            <person name="Taylor A."/>
            <person name="Grigoriev I.V."/>
            <person name="Nagy L.G."/>
            <person name="Martin F."/>
            <person name="Kauserud H."/>
        </authorList>
    </citation>
    <scope>NUCLEOTIDE SEQUENCE</scope>
    <source>
        <strain evidence="2">CBHHK188m</strain>
    </source>
</reference>
<gene>
    <name evidence="2" type="ORF">DFH07DRAFT_958622</name>
</gene>
<dbReference type="Proteomes" id="UP001215280">
    <property type="component" value="Unassembled WGS sequence"/>
</dbReference>
<sequence length="80" mass="8989">MSYYNETAVLEPADNQYFDLGPYLTGGISLAAQIFMMGALTLQMWKYFENHDTDSKSTKILVVVLFLMSTFQAATDFCVA</sequence>
<keyword evidence="1" id="KW-1133">Transmembrane helix</keyword>
<keyword evidence="3" id="KW-1185">Reference proteome</keyword>